<dbReference type="Proteomes" id="UP000664167">
    <property type="component" value="Unassembled WGS sequence"/>
</dbReference>
<dbReference type="EMBL" id="JAFLRJ010001519">
    <property type="protein sequence ID" value="MBO0518329.1"/>
    <property type="molecule type" value="Genomic_DNA"/>
</dbReference>
<reference evidence="2" key="1">
    <citation type="submission" date="2021-03" db="EMBL/GenBank/DDBJ databases">
        <title>Streptomyces poriferae sp. nov., a novel marine sponge-derived Actinobacteria species with anti-MRSA activity.</title>
        <authorList>
            <person name="Sandoval-Powers M."/>
            <person name="Kralova S."/>
            <person name="Nguyen G.-S."/>
            <person name="Fawwal D."/>
            <person name="Degnes K."/>
            <person name="Klinkenberg G."/>
            <person name="Sletta H."/>
            <person name="Wentzel A."/>
            <person name="Liles M.R."/>
        </authorList>
    </citation>
    <scope>NUCLEOTIDE SEQUENCE</scope>
    <source>
        <strain evidence="2">DSM 41794</strain>
    </source>
</reference>
<sequence>PQPDQPVVPWKPPVNDHFQQLAAAQAAARPAALGKRFAARLIDTAVLAALVGAIAVPLATRAADHINEKIDAARPAVVESSSQTVTVSPDSLAAAVLVAFLVLGVLL</sequence>
<name>A0A939JP08_9ACTN</name>
<keyword evidence="1" id="KW-0812">Transmembrane</keyword>
<gene>
    <name evidence="2" type="ORF">J0695_42500</name>
</gene>
<keyword evidence="1" id="KW-1133">Transmembrane helix</keyword>
<feature type="non-terminal residue" evidence="2">
    <location>
        <position position="107"/>
    </location>
</feature>
<keyword evidence="1" id="KW-0472">Membrane</keyword>
<keyword evidence="3" id="KW-1185">Reference proteome</keyword>
<evidence type="ECO:0000256" key="1">
    <source>
        <dbReference type="SAM" id="Phobius"/>
    </source>
</evidence>
<feature type="transmembrane region" description="Helical" evidence="1">
    <location>
        <begin position="37"/>
        <end position="59"/>
    </location>
</feature>
<dbReference type="AlphaFoldDB" id="A0A939JP08"/>
<comment type="caution">
    <text evidence="2">The sequence shown here is derived from an EMBL/GenBank/DDBJ whole genome shotgun (WGS) entry which is preliminary data.</text>
</comment>
<proteinExistence type="predicted"/>
<feature type="non-terminal residue" evidence="2">
    <location>
        <position position="1"/>
    </location>
</feature>
<accession>A0A939JP08</accession>
<protein>
    <submittedName>
        <fullName evidence="2">Uncharacterized protein</fullName>
    </submittedName>
</protein>
<evidence type="ECO:0000313" key="2">
    <source>
        <dbReference type="EMBL" id="MBO0518329.1"/>
    </source>
</evidence>
<evidence type="ECO:0000313" key="3">
    <source>
        <dbReference type="Proteomes" id="UP000664167"/>
    </source>
</evidence>
<organism evidence="2 3">
    <name type="scientific">Streptomyces beijiangensis</name>
    <dbReference type="NCBI Taxonomy" id="163361"/>
    <lineage>
        <taxon>Bacteria</taxon>
        <taxon>Bacillati</taxon>
        <taxon>Actinomycetota</taxon>
        <taxon>Actinomycetes</taxon>
        <taxon>Kitasatosporales</taxon>
        <taxon>Streptomycetaceae</taxon>
        <taxon>Streptomyces</taxon>
    </lineage>
</organism>